<dbReference type="PANTHER" id="PTHR12202:SF0">
    <property type="entry name" value="ESF1 HOMOLOG"/>
    <property type="match status" value="1"/>
</dbReference>
<feature type="compositionally biased region" description="Low complexity" evidence="5">
    <location>
        <begin position="557"/>
        <end position="569"/>
    </location>
</feature>
<proteinExistence type="inferred from homology"/>
<dbReference type="Pfam" id="PF25121">
    <property type="entry name" value="RRM_ESF1"/>
    <property type="match status" value="2"/>
</dbReference>
<evidence type="ECO:0000256" key="2">
    <source>
        <dbReference type="ARBA" id="ARBA00009087"/>
    </source>
</evidence>
<sequence length="733" mass="82482">MSSNSKSKAPKSKAVSFAPSTTDDRFSSFKSSARFRLPSKKHTKTKLDKRLSGILNDDAFSKKATVDRYGRKLSSDQTRKDLTRLYRLASDDEEEENSGDDDRVVSKELQRVEKKYDPARDGGFSTSESESESEDESEVEEDIEAALPDAGADEVPMGEVSSRLAVVNLDWDNIRAEDIMCVASSFAPPEGRIVSVTVYPSEFGRERMEREEVEGPPKEIFQSIAKEKEEMKAKKIAQLVDSNPNDSEGEDEGGEQDSEEEDEKIKKQLLQEDTGAEFDSVALRRYQLDRLKYYYAVISCSGKETAQALYDNMDGQEYLSSANFFDMRFIPDDVDFDNDKPRETCKKVPEGYKPSDFTTDALMHSNVKLTWDADDTKRKEVQKRAFSRKEIDENDLLAYIGSASSSDEEEEDEIIEDDDSDAGIKSTTSKATTRQARREALRTALGLDLEPSTSRKSKKEEKPVGDMQITFTPALSSSTKKGTSVFENEPIPPDETTAEQYKRKARERKALRKERAKARREGLDPDTVQGAIKGSGDEVEEPQANSDDEADEDDPFNDPFFENPSAAIADSRDARRAEKQRKKREAEEALQAKSAQRAELELMMMDDAEGAEDKTFDMKAIQKADKDARKKNKGKKHKDKSKKSETTSAAQSNFEMNLHDPRFSKLYEDPAFAIDPTNPKFRDTEGMRAILGEKRKRGEERVSNIEGKESTKSAGKVDSIKESIARIGKRQKT</sequence>
<reference evidence="8" key="1">
    <citation type="journal article" date="2020" name="Stud. Mycol.">
        <title>101 Dothideomycetes genomes: a test case for predicting lifestyles and emergence of pathogens.</title>
        <authorList>
            <person name="Haridas S."/>
            <person name="Albert R."/>
            <person name="Binder M."/>
            <person name="Bloem J."/>
            <person name="Labutti K."/>
            <person name="Salamov A."/>
            <person name="Andreopoulos B."/>
            <person name="Baker S."/>
            <person name="Barry K."/>
            <person name="Bills G."/>
            <person name="Bluhm B."/>
            <person name="Cannon C."/>
            <person name="Castanera R."/>
            <person name="Culley D."/>
            <person name="Daum C."/>
            <person name="Ezra D."/>
            <person name="Gonzalez J."/>
            <person name="Henrissat B."/>
            <person name="Kuo A."/>
            <person name="Liang C."/>
            <person name="Lipzen A."/>
            <person name="Lutzoni F."/>
            <person name="Magnuson J."/>
            <person name="Mondo S."/>
            <person name="Nolan M."/>
            <person name="Ohm R."/>
            <person name="Pangilinan J."/>
            <person name="Park H.-J."/>
            <person name="Ramirez L."/>
            <person name="Alfaro M."/>
            <person name="Sun H."/>
            <person name="Tritt A."/>
            <person name="Yoshinaga Y."/>
            <person name="Zwiers L.-H."/>
            <person name="Turgeon B."/>
            <person name="Goodwin S."/>
            <person name="Spatafora J."/>
            <person name="Crous P."/>
            <person name="Grigoriev I."/>
        </authorList>
    </citation>
    <scope>NUCLEOTIDE SEQUENCE</scope>
    <source>
        <strain evidence="8">CBS 115976</strain>
    </source>
</reference>
<name>A0A6A6UHL1_9PEZI</name>
<comment type="subcellular location">
    <subcellularLocation>
        <location evidence="1">Nucleus</location>
        <location evidence="1">Nucleolus</location>
    </subcellularLocation>
</comment>
<dbReference type="OrthoDB" id="431825at2759"/>
<dbReference type="Pfam" id="PF08159">
    <property type="entry name" value="NUC153"/>
    <property type="match status" value="1"/>
</dbReference>
<evidence type="ECO:0000256" key="5">
    <source>
        <dbReference type="SAM" id="MobiDB-lite"/>
    </source>
</evidence>
<feature type="compositionally biased region" description="Basic and acidic residues" evidence="5">
    <location>
        <begin position="611"/>
        <end position="628"/>
    </location>
</feature>
<evidence type="ECO:0000259" key="7">
    <source>
        <dbReference type="Pfam" id="PF25121"/>
    </source>
</evidence>
<evidence type="ECO:0000313" key="8">
    <source>
        <dbReference type="EMBL" id="KAF2671672.1"/>
    </source>
</evidence>
<feature type="compositionally biased region" description="Polar residues" evidence="5">
    <location>
        <begin position="646"/>
        <end position="655"/>
    </location>
</feature>
<dbReference type="GO" id="GO:0006364">
    <property type="term" value="P:rRNA processing"/>
    <property type="evidence" value="ECO:0007669"/>
    <property type="project" value="InterPro"/>
</dbReference>
<keyword evidence="9" id="KW-1185">Reference proteome</keyword>
<feature type="compositionally biased region" description="Basic and acidic residues" evidence="5">
    <location>
        <begin position="100"/>
        <end position="120"/>
    </location>
</feature>
<feature type="compositionally biased region" description="Acidic residues" evidence="5">
    <location>
        <begin position="247"/>
        <end position="262"/>
    </location>
</feature>
<feature type="region of interest" description="Disordered" evidence="5">
    <location>
        <begin position="80"/>
        <end position="156"/>
    </location>
</feature>
<dbReference type="EMBL" id="MU004232">
    <property type="protein sequence ID" value="KAF2671672.1"/>
    <property type="molecule type" value="Genomic_DNA"/>
</dbReference>
<dbReference type="InterPro" id="IPR039754">
    <property type="entry name" value="Esf1"/>
</dbReference>
<feature type="compositionally biased region" description="Acidic residues" evidence="5">
    <location>
        <begin position="406"/>
        <end position="421"/>
    </location>
</feature>
<dbReference type="InterPro" id="IPR056750">
    <property type="entry name" value="RRM_ESF1"/>
</dbReference>
<keyword evidence="3" id="KW-0175">Coiled coil</keyword>
<evidence type="ECO:0000256" key="1">
    <source>
        <dbReference type="ARBA" id="ARBA00004604"/>
    </source>
</evidence>
<comment type="similarity">
    <text evidence="2">Belongs to the ESF1 family.</text>
</comment>
<protein>
    <submittedName>
        <fullName evidence="8">Uncharacterized protein</fullName>
    </submittedName>
</protein>
<organism evidence="8 9">
    <name type="scientific">Microthyrium microscopicum</name>
    <dbReference type="NCBI Taxonomy" id="703497"/>
    <lineage>
        <taxon>Eukaryota</taxon>
        <taxon>Fungi</taxon>
        <taxon>Dikarya</taxon>
        <taxon>Ascomycota</taxon>
        <taxon>Pezizomycotina</taxon>
        <taxon>Dothideomycetes</taxon>
        <taxon>Dothideomycetes incertae sedis</taxon>
        <taxon>Microthyriales</taxon>
        <taxon>Microthyriaceae</taxon>
        <taxon>Microthyrium</taxon>
    </lineage>
</organism>
<feature type="domain" description="ESF1 RRM" evidence="7">
    <location>
        <begin position="255"/>
        <end position="345"/>
    </location>
</feature>
<feature type="compositionally biased region" description="Basic residues" evidence="5">
    <location>
        <begin position="629"/>
        <end position="641"/>
    </location>
</feature>
<evidence type="ECO:0000259" key="6">
    <source>
        <dbReference type="Pfam" id="PF08159"/>
    </source>
</evidence>
<dbReference type="AlphaFoldDB" id="A0A6A6UHL1"/>
<dbReference type="InterPro" id="IPR012580">
    <property type="entry name" value="NUC153"/>
</dbReference>
<feature type="compositionally biased region" description="Low complexity" evidence="5">
    <location>
        <begin position="1"/>
        <end position="20"/>
    </location>
</feature>
<accession>A0A6A6UHL1</accession>
<dbReference type="GO" id="GO:0003723">
    <property type="term" value="F:RNA binding"/>
    <property type="evidence" value="ECO:0007669"/>
    <property type="project" value="TreeGrafter"/>
</dbReference>
<feature type="region of interest" description="Disordered" evidence="5">
    <location>
        <begin position="401"/>
        <end position="657"/>
    </location>
</feature>
<dbReference type="GO" id="GO:0005730">
    <property type="term" value="C:nucleolus"/>
    <property type="evidence" value="ECO:0007669"/>
    <property type="project" value="UniProtKB-SubCell"/>
</dbReference>
<evidence type="ECO:0000313" key="9">
    <source>
        <dbReference type="Proteomes" id="UP000799302"/>
    </source>
</evidence>
<evidence type="ECO:0000256" key="4">
    <source>
        <dbReference type="ARBA" id="ARBA00023242"/>
    </source>
</evidence>
<feature type="region of interest" description="Disordered" evidence="5">
    <location>
        <begin position="691"/>
        <end position="733"/>
    </location>
</feature>
<dbReference type="Proteomes" id="UP000799302">
    <property type="component" value="Unassembled WGS sequence"/>
</dbReference>
<gene>
    <name evidence="8" type="ORF">BT63DRAFT_422213</name>
</gene>
<feature type="domain" description="NUC153" evidence="6">
    <location>
        <begin position="660"/>
        <end position="687"/>
    </location>
</feature>
<feature type="domain" description="ESF1 RRM" evidence="7">
    <location>
        <begin position="162"/>
        <end position="235"/>
    </location>
</feature>
<feature type="compositionally biased region" description="Acidic residues" evidence="5">
    <location>
        <begin position="129"/>
        <end position="144"/>
    </location>
</feature>
<feature type="compositionally biased region" description="Acidic residues" evidence="5">
    <location>
        <begin position="537"/>
        <end position="556"/>
    </location>
</feature>
<evidence type="ECO:0000256" key="3">
    <source>
        <dbReference type="ARBA" id="ARBA00023054"/>
    </source>
</evidence>
<keyword evidence="4" id="KW-0539">Nucleus</keyword>
<feature type="compositionally biased region" description="Polar residues" evidence="5">
    <location>
        <begin position="425"/>
        <end position="434"/>
    </location>
</feature>
<feature type="compositionally biased region" description="Polar residues" evidence="5">
    <location>
        <begin position="469"/>
        <end position="486"/>
    </location>
</feature>
<feature type="compositionally biased region" description="Basic and acidic residues" evidence="5">
    <location>
        <begin position="691"/>
        <end position="711"/>
    </location>
</feature>
<feature type="region of interest" description="Disordered" evidence="5">
    <location>
        <begin position="1"/>
        <end position="29"/>
    </location>
</feature>
<dbReference type="PANTHER" id="PTHR12202">
    <property type="entry name" value="ESF1 HOMOLOG"/>
    <property type="match status" value="1"/>
</dbReference>
<feature type="compositionally biased region" description="Basic residues" evidence="5">
    <location>
        <begin position="503"/>
        <end position="518"/>
    </location>
</feature>
<feature type="region of interest" description="Disordered" evidence="5">
    <location>
        <begin position="238"/>
        <end position="271"/>
    </location>
</feature>